<proteinExistence type="predicted"/>
<dbReference type="Pfam" id="PF14019">
    <property type="entry name" value="DUF4235"/>
    <property type="match status" value="1"/>
</dbReference>
<evidence type="ECO:0000256" key="1">
    <source>
        <dbReference type="SAM" id="Phobius"/>
    </source>
</evidence>
<feature type="transmembrane region" description="Helical" evidence="1">
    <location>
        <begin position="56"/>
        <end position="74"/>
    </location>
</feature>
<keyword evidence="1" id="KW-0472">Membrane</keyword>
<dbReference type="Proteomes" id="UP000320461">
    <property type="component" value="Unassembled WGS sequence"/>
</dbReference>
<evidence type="ECO:0008006" key="4">
    <source>
        <dbReference type="Google" id="ProtNLM"/>
    </source>
</evidence>
<reference evidence="2 3" key="1">
    <citation type="submission" date="2019-06" db="EMBL/GenBank/DDBJ databases">
        <title>Whole genome shotgun sequence of Cellulomonas gelida NBRC 3748.</title>
        <authorList>
            <person name="Hosoyama A."/>
            <person name="Uohara A."/>
            <person name="Ohji S."/>
            <person name="Ichikawa N."/>
        </authorList>
    </citation>
    <scope>NUCLEOTIDE SEQUENCE [LARGE SCALE GENOMIC DNA]</scope>
    <source>
        <strain evidence="2 3">NBRC 3748</strain>
    </source>
</reference>
<dbReference type="RefSeq" id="WP_048344452.1">
    <property type="nucleotide sequence ID" value="NZ_BJLQ01000017.1"/>
</dbReference>
<evidence type="ECO:0000313" key="3">
    <source>
        <dbReference type="Proteomes" id="UP000320461"/>
    </source>
</evidence>
<dbReference type="AlphaFoldDB" id="A0A4Y3KNB2"/>
<evidence type="ECO:0000313" key="2">
    <source>
        <dbReference type="EMBL" id="GEA84635.1"/>
    </source>
</evidence>
<keyword evidence="1" id="KW-0812">Transmembrane</keyword>
<organism evidence="2 3">
    <name type="scientific">Cellulomonas gelida</name>
    <dbReference type="NCBI Taxonomy" id="1712"/>
    <lineage>
        <taxon>Bacteria</taxon>
        <taxon>Bacillati</taxon>
        <taxon>Actinomycetota</taxon>
        <taxon>Actinomycetes</taxon>
        <taxon>Micrococcales</taxon>
        <taxon>Cellulomonadaceae</taxon>
        <taxon>Cellulomonas</taxon>
    </lineage>
</organism>
<comment type="caution">
    <text evidence="2">The sequence shown here is derived from an EMBL/GenBank/DDBJ whole genome shotgun (WGS) entry which is preliminary data.</text>
</comment>
<protein>
    <recommendedName>
        <fullName evidence="4">DUF4235 domain-containing protein</fullName>
    </recommendedName>
</protein>
<name>A0A4Y3KNB2_9CELL</name>
<dbReference type="EMBL" id="BJLQ01000017">
    <property type="protein sequence ID" value="GEA84635.1"/>
    <property type="molecule type" value="Genomic_DNA"/>
</dbReference>
<dbReference type="InterPro" id="IPR025329">
    <property type="entry name" value="DUF4235"/>
</dbReference>
<keyword evidence="1" id="KW-1133">Transmembrane helix</keyword>
<sequence>MADKPSTPMLAKLVGLAAAGLAAWVATQVVNQSWQAARGHKPPKAEDPGDARLSEIVVAAALTGAAVSIARTFATRGTAKFAARAKSDPNLPDLTR</sequence>
<accession>A0A4Y3KNB2</accession>
<dbReference type="OrthoDB" id="3268522at2"/>
<keyword evidence="3" id="KW-1185">Reference proteome</keyword>
<gene>
    <name evidence="2" type="ORF">CGE01nite_18860</name>
</gene>